<sequence length="341" mass="37489">MWMFKAEYQPSNEDVYLLDARWGSREGFIAARHHGNIWDDIYVNTEKKQLGLVVGTYWTSLPTEEWGHIHMEPTEIIADDITIFAQVEVANSYTSGCMAGTLAELYLWSQPLLPEELAIIYQGFDQTTAKGYLAAYFALEEGEGDVAWDHIDVFHEAPDMSARLQGSPSWILGIPDGAGWHQQPFHNLPPMPPRDADMTLVYIITCCVVIPVACTVGCGILRRRRLEKVGSFLPTSNPLSGFGGGRSRRAKNRRRFFDEEEEDEESDEEKAPPPSWRSKKISPPKPSNPKSNDTLLSEKESMDQGGRAPSGGGGRGSGTGSGTGGAGRGRAKGKGKGKGTR</sequence>
<gene>
    <name evidence="3" type="ORF">CYMTET_20879</name>
</gene>
<feature type="region of interest" description="Disordered" evidence="1">
    <location>
        <begin position="256"/>
        <end position="341"/>
    </location>
</feature>
<keyword evidence="2" id="KW-0472">Membrane</keyword>
<keyword evidence="2" id="KW-1133">Transmembrane helix</keyword>
<organism evidence="3 4">
    <name type="scientific">Cymbomonas tetramitiformis</name>
    <dbReference type="NCBI Taxonomy" id="36881"/>
    <lineage>
        <taxon>Eukaryota</taxon>
        <taxon>Viridiplantae</taxon>
        <taxon>Chlorophyta</taxon>
        <taxon>Pyramimonadophyceae</taxon>
        <taxon>Pyramimonadales</taxon>
        <taxon>Pyramimonadaceae</taxon>
        <taxon>Cymbomonas</taxon>
    </lineage>
</organism>
<dbReference type="Proteomes" id="UP001190700">
    <property type="component" value="Unassembled WGS sequence"/>
</dbReference>
<keyword evidence="4" id="KW-1185">Reference proteome</keyword>
<reference evidence="3 4" key="1">
    <citation type="journal article" date="2015" name="Genome Biol. Evol.">
        <title>Comparative Genomics of a Bacterivorous Green Alga Reveals Evolutionary Causalities and Consequences of Phago-Mixotrophic Mode of Nutrition.</title>
        <authorList>
            <person name="Burns J.A."/>
            <person name="Paasch A."/>
            <person name="Narechania A."/>
            <person name="Kim E."/>
        </authorList>
    </citation>
    <scope>NUCLEOTIDE SEQUENCE [LARGE SCALE GENOMIC DNA]</scope>
    <source>
        <strain evidence="3 4">PLY_AMNH</strain>
    </source>
</reference>
<name>A0AAE0L3J9_9CHLO</name>
<evidence type="ECO:0000313" key="3">
    <source>
        <dbReference type="EMBL" id="KAK3270738.1"/>
    </source>
</evidence>
<feature type="region of interest" description="Disordered" evidence="1">
    <location>
        <begin position="232"/>
        <end position="251"/>
    </location>
</feature>
<dbReference type="AlphaFoldDB" id="A0AAE0L3J9"/>
<feature type="compositionally biased region" description="Basic residues" evidence="1">
    <location>
        <begin position="329"/>
        <end position="341"/>
    </location>
</feature>
<feature type="compositionally biased region" description="Gly residues" evidence="1">
    <location>
        <begin position="308"/>
        <end position="328"/>
    </location>
</feature>
<keyword evidence="2" id="KW-0812">Transmembrane</keyword>
<evidence type="ECO:0000256" key="2">
    <source>
        <dbReference type="SAM" id="Phobius"/>
    </source>
</evidence>
<feature type="transmembrane region" description="Helical" evidence="2">
    <location>
        <begin position="200"/>
        <end position="221"/>
    </location>
</feature>
<accession>A0AAE0L3J9</accession>
<feature type="compositionally biased region" description="Acidic residues" evidence="1">
    <location>
        <begin position="258"/>
        <end position="268"/>
    </location>
</feature>
<proteinExistence type="predicted"/>
<dbReference type="EMBL" id="LGRX02010223">
    <property type="protein sequence ID" value="KAK3270738.1"/>
    <property type="molecule type" value="Genomic_DNA"/>
</dbReference>
<protein>
    <submittedName>
        <fullName evidence="3">Uncharacterized protein</fullName>
    </submittedName>
</protein>
<comment type="caution">
    <text evidence="3">The sequence shown here is derived from an EMBL/GenBank/DDBJ whole genome shotgun (WGS) entry which is preliminary data.</text>
</comment>
<evidence type="ECO:0000256" key="1">
    <source>
        <dbReference type="SAM" id="MobiDB-lite"/>
    </source>
</evidence>
<evidence type="ECO:0000313" key="4">
    <source>
        <dbReference type="Proteomes" id="UP001190700"/>
    </source>
</evidence>